<evidence type="ECO:0000256" key="1">
    <source>
        <dbReference type="ARBA" id="ARBA00003263"/>
    </source>
</evidence>
<dbReference type="PANTHER" id="PTHR45771">
    <property type="entry name" value="HOMEOTIC PROTEIN DEFORMED"/>
    <property type="match status" value="1"/>
</dbReference>
<keyword evidence="8" id="KW-0804">Transcription</keyword>
<dbReference type="RefSeq" id="XP_059574061.1">
    <property type="nucleotide sequence ID" value="XM_059718078.1"/>
</dbReference>
<keyword evidence="5" id="KW-0805">Transcription regulation</keyword>
<dbReference type="GO" id="GO:0000978">
    <property type="term" value="F:RNA polymerase II cis-regulatory region sequence-specific DNA binding"/>
    <property type="evidence" value="ECO:0007669"/>
    <property type="project" value="TreeGrafter"/>
</dbReference>
<dbReference type="RefSeq" id="XP_059574057.1">
    <property type="nucleotide sequence ID" value="XM_059718074.1"/>
</dbReference>
<dbReference type="Gene3D" id="1.10.10.60">
    <property type="entry name" value="Homeodomain-like"/>
    <property type="match status" value="1"/>
</dbReference>
<feature type="compositionally biased region" description="Low complexity" evidence="13">
    <location>
        <begin position="52"/>
        <end position="62"/>
    </location>
</feature>
<dbReference type="OrthoDB" id="6159439at2759"/>
<dbReference type="RefSeq" id="XP_059574058.1">
    <property type="nucleotide sequence ID" value="XM_059718075.1"/>
</dbReference>
<dbReference type="Proteomes" id="UP000050525">
    <property type="component" value="Unassembled WGS sequence"/>
</dbReference>
<dbReference type="GO" id="GO:0005654">
    <property type="term" value="C:nucleoplasm"/>
    <property type="evidence" value="ECO:0007669"/>
    <property type="project" value="TreeGrafter"/>
</dbReference>
<proteinExistence type="inferred from homology"/>
<dbReference type="CTD" id="3222"/>
<dbReference type="EMBL" id="AKHW03000840">
    <property type="protein sequence ID" value="KYO44206.1"/>
    <property type="molecule type" value="Genomic_DNA"/>
</dbReference>
<protein>
    <submittedName>
        <fullName evidence="15">Homeobox protein Hox-C5 isoform A</fullName>
    </submittedName>
</protein>
<keyword evidence="7 10" id="KW-0371">Homeobox</keyword>
<dbReference type="RefSeq" id="XP_059574060.1">
    <property type="nucleotide sequence ID" value="XM_059718077.1"/>
</dbReference>
<dbReference type="GeneID" id="102564783"/>
<evidence type="ECO:0000259" key="14">
    <source>
        <dbReference type="PROSITE" id="PS50071"/>
    </source>
</evidence>
<dbReference type="PROSITE" id="PS50071">
    <property type="entry name" value="HOMEOBOX_2"/>
    <property type="match status" value="1"/>
</dbReference>
<accession>A0A151P575</accession>
<dbReference type="Pfam" id="PF00046">
    <property type="entry name" value="Homeodomain"/>
    <property type="match status" value="1"/>
</dbReference>
<evidence type="ECO:0000256" key="8">
    <source>
        <dbReference type="ARBA" id="ARBA00023163"/>
    </source>
</evidence>
<dbReference type="PANTHER" id="PTHR45771:SF13">
    <property type="entry name" value="HOMEOBOX C5"/>
    <property type="match status" value="1"/>
</dbReference>
<dbReference type="InterPro" id="IPR017995">
    <property type="entry name" value="Homeobox_antennapedia"/>
</dbReference>
<evidence type="ECO:0000256" key="2">
    <source>
        <dbReference type="ARBA" id="ARBA00004123"/>
    </source>
</evidence>
<feature type="DNA-binding region" description="Homeobox" evidence="10">
    <location>
        <begin position="154"/>
        <end position="213"/>
    </location>
</feature>
<dbReference type="FunFam" id="1.10.10.60:FF:000055">
    <property type="entry name" value="Homeobox protein Hox-A5"/>
    <property type="match status" value="1"/>
</dbReference>
<dbReference type="InterPro" id="IPR050609">
    <property type="entry name" value="Antp_homeobox_Deformed_sf"/>
</dbReference>
<dbReference type="PRINTS" id="PR00024">
    <property type="entry name" value="HOMEOBOX"/>
</dbReference>
<dbReference type="PRINTS" id="PR00025">
    <property type="entry name" value="ANTENNAPEDIA"/>
</dbReference>
<dbReference type="InterPro" id="IPR020479">
    <property type="entry name" value="HD_metazoa"/>
</dbReference>
<reference evidence="15 16" key="1">
    <citation type="journal article" date="2012" name="Genome Biol.">
        <title>Sequencing three crocodilian genomes to illuminate the evolution of archosaurs and amniotes.</title>
        <authorList>
            <person name="St John J.A."/>
            <person name="Braun E.L."/>
            <person name="Isberg S.R."/>
            <person name="Miles L.G."/>
            <person name="Chong A.Y."/>
            <person name="Gongora J."/>
            <person name="Dalzell P."/>
            <person name="Moran C."/>
            <person name="Bed'hom B."/>
            <person name="Abzhanov A."/>
            <person name="Burgess S.C."/>
            <person name="Cooksey A.M."/>
            <person name="Castoe T.A."/>
            <person name="Crawford N.G."/>
            <person name="Densmore L.D."/>
            <person name="Drew J.C."/>
            <person name="Edwards S.V."/>
            <person name="Faircloth B.C."/>
            <person name="Fujita M.K."/>
            <person name="Greenwold M.J."/>
            <person name="Hoffmann F.G."/>
            <person name="Howard J.M."/>
            <person name="Iguchi T."/>
            <person name="Janes D.E."/>
            <person name="Khan S.Y."/>
            <person name="Kohno S."/>
            <person name="de Koning A.J."/>
            <person name="Lance S.L."/>
            <person name="McCarthy F.M."/>
            <person name="McCormack J.E."/>
            <person name="Merchant M.E."/>
            <person name="Peterson D.G."/>
            <person name="Pollock D.D."/>
            <person name="Pourmand N."/>
            <person name="Raney B.J."/>
            <person name="Roessler K.A."/>
            <person name="Sanford J.R."/>
            <person name="Sawyer R.H."/>
            <person name="Schmidt C.J."/>
            <person name="Triplett E.W."/>
            <person name="Tuberville T.D."/>
            <person name="Venegas-Anaya M."/>
            <person name="Howard J.T."/>
            <person name="Jarvis E.D."/>
            <person name="Guillette L.J.Jr."/>
            <person name="Glenn T.C."/>
            <person name="Green R.E."/>
            <person name="Ray D.A."/>
        </authorList>
    </citation>
    <scope>NUCLEOTIDE SEQUENCE [LARGE SCALE GENOMIC DNA]</scope>
    <source>
        <strain evidence="15">KSC_2009_1</strain>
    </source>
</reference>
<dbReference type="SUPFAM" id="SSF46689">
    <property type="entry name" value="Homeodomain-like"/>
    <property type="match status" value="1"/>
</dbReference>
<dbReference type="STRING" id="8496.A0A151P575"/>
<dbReference type="CDD" id="cd00086">
    <property type="entry name" value="homeodomain"/>
    <property type="match status" value="1"/>
</dbReference>
<comment type="similarity">
    <text evidence="3 12">Belongs to the Antp homeobox family.</text>
</comment>
<evidence type="ECO:0000313" key="15">
    <source>
        <dbReference type="EMBL" id="KYO44206.1"/>
    </source>
</evidence>
<dbReference type="PROSITE" id="PS00032">
    <property type="entry name" value="ANTENNAPEDIA"/>
    <property type="match status" value="1"/>
</dbReference>
<dbReference type="InterPro" id="IPR001827">
    <property type="entry name" value="Homeobox_Antennapedia_CS"/>
</dbReference>
<evidence type="ECO:0000256" key="5">
    <source>
        <dbReference type="ARBA" id="ARBA00023015"/>
    </source>
</evidence>
<dbReference type="SMART" id="SM00389">
    <property type="entry name" value="HOX"/>
    <property type="match status" value="1"/>
</dbReference>
<comment type="caution">
    <text evidence="15">The sequence shown here is derived from an EMBL/GenBank/DDBJ whole genome shotgun (WGS) entry which is preliminary data.</text>
</comment>
<dbReference type="RefSeq" id="XP_059574059.1">
    <property type="nucleotide sequence ID" value="XM_059718076.1"/>
</dbReference>
<dbReference type="InterPro" id="IPR001356">
    <property type="entry name" value="HD"/>
</dbReference>
<evidence type="ECO:0000256" key="12">
    <source>
        <dbReference type="RuleBase" id="RU004442"/>
    </source>
</evidence>
<evidence type="ECO:0000256" key="9">
    <source>
        <dbReference type="ARBA" id="ARBA00023242"/>
    </source>
</evidence>
<evidence type="ECO:0000256" key="4">
    <source>
        <dbReference type="ARBA" id="ARBA00022473"/>
    </source>
</evidence>
<organism evidence="15 16">
    <name type="scientific">Alligator mississippiensis</name>
    <name type="common">American alligator</name>
    <dbReference type="NCBI Taxonomy" id="8496"/>
    <lineage>
        <taxon>Eukaryota</taxon>
        <taxon>Metazoa</taxon>
        <taxon>Chordata</taxon>
        <taxon>Craniata</taxon>
        <taxon>Vertebrata</taxon>
        <taxon>Euteleostomi</taxon>
        <taxon>Archelosauria</taxon>
        <taxon>Archosauria</taxon>
        <taxon>Crocodylia</taxon>
        <taxon>Alligatoridae</taxon>
        <taxon>Alligatorinae</taxon>
        <taxon>Alligator</taxon>
    </lineage>
</organism>
<keyword evidence="6 10" id="KW-0238">DNA-binding</keyword>
<dbReference type="GO" id="GO:0048704">
    <property type="term" value="P:embryonic skeletal system morphogenesis"/>
    <property type="evidence" value="ECO:0007669"/>
    <property type="project" value="TreeGrafter"/>
</dbReference>
<feature type="compositionally biased region" description="Low complexity" evidence="13">
    <location>
        <begin position="121"/>
        <end position="133"/>
    </location>
</feature>
<feature type="region of interest" description="Disordered" evidence="13">
    <location>
        <begin position="119"/>
        <end position="138"/>
    </location>
</feature>
<sequence>MSSYVANSFYKQSQNVPAYSMPSYGNYGSVSEIQSSRYCYSGLDLSITFPSSGSSNGLDMSSTPRSNPDRPSCTVMGSSGHSLARDDQTPLNPGIYSQKAGNTALEDRSKSTGEIKIEPVQGTQQEGPQRQQQQPPPQIYPWMTKLHMSHETDGKRSRTSYTRYQTLELEKEFHFNRYLTRRRRIEIANNLCLNERQIKIWFQNRRMKWKKDSKLKSKESL</sequence>
<dbReference type="GO" id="GO:0045944">
    <property type="term" value="P:positive regulation of transcription by RNA polymerase II"/>
    <property type="evidence" value="ECO:0007669"/>
    <property type="project" value="TreeGrafter"/>
</dbReference>
<dbReference type="InterPro" id="IPR017970">
    <property type="entry name" value="Homeobox_CS"/>
</dbReference>
<comment type="subcellular location">
    <subcellularLocation>
        <location evidence="2 10 11">Nucleus</location>
    </subcellularLocation>
</comment>
<evidence type="ECO:0000256" key="11">
    <source>
        <dbReference type="RuleBase" id="RU000682"/>
    </source>
</evidence>
<dbReference type="InterPro" id="IPR009057">
    <property type="entry name" value="Homeodomain-like_sf"/>
</dbReference>
<feature type="domain" description="Homeobox" evidence="14">
    <location>
        <begin position="152"/>
        <end position="212"/>
    </location>
</feature>
<evidence type="ECO:0000256" key="7">
    <source>
        <dbReference type="ARBA" id="ARBA00023155"/>
    </source>
</evidence>
<keyword evidence="9 10" id="KW-0539">Nucleus</keyword>
<gene>
    <name evidence="15" type="primary">HOXC5</name>
    <name evidence="15" type="ORF">Y1Q_0001740</name>
</gene>
<comment type="function">
    <text evidence="1">Sequence-specific transcription factor which is part of a developmental regulatory system that provides cells with specific positional identities on the anterior-posterior axis.</text>
</comment>
<evidence type="ECO:0000256" key="6">
    <source>
        <dbReference type="ARBA" id="ARBA00023125"/>
    </source>
</evidence>
<evidence type="ECO:0000256" key="13">
    <source>
        <dbReference type="SAM" id="MobiDB-lite"/>
    </source>
</evidence>
<evidence type="ECO:0000256" key="10">
    <source>
        <dbReference type="PROSITE-ProRule" id="PRU00108"/>
    </source>
</evidence>
<dbReference type="eggNOG" id="KOG0489">
    <property type="taxonomic scope" value="Eukaryota"/>
</dbReference>
<evidence type="ECO:0000256" key="3">
    <source>
        <dbReference type="ARBA" id="ARBA00009107"/>
    </source>
</evidence>
<dbReference type="GO" id="GO:0009952">
    <property type="term" value="P:anterior/posterior pattern specification"/>
    <property type="evidence" value="ECO:0007669"/>
    <property type="project" value="TreeGrafter"/>
</dbReference>
<dbReference type="AlphaFoldDB" id="A0A151P575"/>
<feature type="region of interest" description="Disordered" evidence="13">
    <location>
        <begin position="52"/>
        <end position="111"/>
    </location>
</feature>
<keyword evidence="4" id="KW-0217">Developmental protein</keyword>
<name>A0A151P575_ALLMI</name>
<dbReference type="KEGG" id="amj:102560441"/>
<evidence type="ECO:0000313" key="16">
    <source>
        <dbReference type="Proteomes" id="UP000050525"/>
    </source>
</evidence>
<dbReference type="GO" id="GO:0000981">
    <property type="term" value="F:DNA-binding transcription factor activity, RNA polymerase II-specific"/>
    <property type="evidence" value="ECO:0007669"/>
    <property type="project" value="InterPro"/>
</dbReference>
<dbReference type="PROSITE" id="PS00027">
    <property type="entry name" value="HOMEOBOX_1"/>
    <property type="match status" value="1"/>
</dbReference>
<dbReference type="RefSeq" id="XP_059574056.1">
    <property type="nucleotide sequence ID" value="XM_059718073.1"/>
</dbReference>
<keyword evidence="16" id="KW-1185">Reference proteome</keyword>